<keyword evidence="1" id="KW-0472">Membrane</keyword>
<sequence>MRRRMLFGGIGAVIFLVIGAFIGFLLGTYVGGNYYPEFVFLTWQGYEAGGWIGMILGGVISGILGYDLGVKIANK</sequence>
<feature type="transmembrane region" description="Helical" evidence="1">
    <location>
        <begin position="50"/>
        <end position="69"/>
    </location>
</feature>
<dbReference type="AlphaFoldDB" id="A0A9D2JZ12"/>
<keyword evidence="1" id="KW-0812">Transmembrane</keyword>
<feature type="transmembrane region" description="Helical" evidence="1">
    <location>
        <begin position="7"/>
        <end position="30"/>
    </location>
</feature>
<evidence type="ECO:0000313" key="2">
    <source>
        <dbReference type="EMBL" id="HIZ71169.1"/>
    </source>
</evidence>
<evidence type="ECO:0000256" key="1">
    <source>
        <dbReference type="SAM" id="Phobius"/>
    </source>
</evidence>
<name>A0A9D2JZ12_9LACT</name>
<dbReference type="EMBL" id="DXAZ01000079">
    <property type="protein sequence ID" value="HIZ71169.1"/>
    <property type="molecule type" value="Genomic_DNA"/>
</dbReference>
<protein>
    <submittedName>
        <fullName evidence="2">Uncharacterized protein</fullName>
    </submittedName>
</protein>
<keyword evidence="1" id="KW-1133">Transmembrane helix</keyword>
<reference evidence="2" key="2">
    <citation type="submission" date="2021-04" db="EMBL/GenBank/DDBJ databases">
        <authorList>
            <person name="Gilroy R."/>
        </authorList>
    </citation>
    <scope>NUCLEOTIDE SEQUENCE</scope>
    <source>
        <strain evidence="2">CHK169-4300</strain>
    </source>
</reference>
<organism evidence="2 3">
    <name type="scientific">Candidatus Atopostipes pullistercoris</name>
    <dbReference type="NCBI Taxonomy" id="2838467"/>
    <lineage>
        <taxon>Bacteria</taxon>
        <taxon>Bacillati</taxon>
        <taxon>Bacillota</taxon>
        <taxon>Bacilli</taxon>
        <taxon>Lactobacillales</taxon>
        <taxon>Carnobacteriaceae</taxon>
        <taxon>Atopostipes</taxon>
    </lineage>
</organism>
<dbReference type="Proteomes" id="UP000824106">
    <property type="component" value="Unassembled WGS sequence"/>
</dbReference>
<evidence type="ECO:0000313" key="3">
    <source>
        <dbReference type="Proteomes" id="UP000824106"/>
    </source>
</evidence>
<reference evidence="2" key="1">
    <citation type="journal article" date="2021" name="PeerJ">
        <title>Extensive microbial diversity within the chicken gut microbiome revealed by metagenomics and culture.</title>
        <authorList>
            <person name="Gilroy R."/>
            <person name="Ravi A."/>
            <person name="Getino M."/>
            <person name="Pursley I."/>
            <person name="Horton D.L."/>
            <person name="Alikhan N.F."/>
            <person name="Baker D."/>
            <person name="Gharbi K."/>
            <person name="Hall N."/>
            <person name="Watson M."/>
            <person name="Adriaenssens E.M."/>
            <person name="Foster-Nyarko E."/>
            <person name="Jarju S."/>
            <person name="Secka A."/>
            <person name="Antonio M."/>
            <person name="Oren A."/>
            <person name="Chaudhuri R.R."/>
            <person name="La Ragione R."/>
            <person name="Hildebrand F."/>
            <person name="Pallen M.J."/>
        </authorList>
    </citation>
    <scope>NUCLEOTIDE SEQUENCE</scope>
    <source>
        <strain evidence="2">CHK169-4300</strain>
    </source>
</reference>
<gene>
    <name evidence="2" type="ORF">H9808_05325</name>
</gene>
<comment type="caution">
    <text evidence="2">The sequence shown here is derived from an EMBL/GenBank/DDBJ whole genome shotgun (WGS) entry which is preliminary data.</text>
</comment>
<accession>A0A9D2JZ12</accession>
<proteinExistence type="predicted"/>